<dbReference type="Proteomes" id="UP000286594">
    <property type="component" value="Unassembled WGS sequence"/>
</dbReference>
<evidence type="ECO:0000313" key="2">
    <source>
        <dbReference type="Proteomes" id="UP000286594"/>
    </source>
</evidence>
<reference evidence="1 2" key="1">
    <citation type="submission" date="2019-01" db="EMBL/GenBank/DDBJ databases">
        <title>Sinorhodobacter populi sp. nov. isolated from the symptomatic bark tissue of Populus euramericana canker.</title>
        <authorList>
            <person name="Xu G."/>
        </authorList>
    </citation>
    <scope>NUCLEOTIDE SEQUENCE [LARGE SCALE GENOMIC DNA]</scope>
    <source>
        <strain evidence="1 2">CCTCC AB2012026</strain>
    </source>
</reference>
<proteinExistence type="predicted"/>
<gene>
    <name evidence="1" type="ORF">EOW65_14590</name>
</gene>
<sequence>MVDKKILLGILKGERAEVLAKCSCSISRLYDKLPEGSGGFPKGALSQVILPVNAYRSQGAAGKQYFAFDVVMQGFYCFIAIPRLPFSQRTKHGFLRPLKHRVRAAPLYFLDCKPLADSMVFGLRKHLERKSTI</sequence>
<name>A0A443LB09_9RHOB</name>
<keyword evidence="2" id="KW-1185">Reference proteome</keyword>
<dbReference type="EMBL" id="SAVB01000020">
    <property type="protein sequence ID" value="RWR46336.1"/>
    <property type="molecule type" value="Genomic_DNA"/>
</dbReference>
<accession>A0A443LB09</accession>
<comment type="caution">
    <text evidence="1">The sequence shown here is derived from an EMBL/GenBank/DDBJ whole genome shotgun (WGS) entry which is preliminary data.</text>
</comment>
<protein>
    <submittedName>
        <fullName evidence="1">Uncharacterized protein</fullName>
    </submittedName>
</protein>
<organism evidence="1 2">
    <name type="scientific">Paenirhodobacter ferrireducens</name>
    <dbReference type="NCBI Taxonomy" id="1215032"/>
    <lineage>
        <taxon>Bacteria</taxon>
        <taxon>Pseudomonadati</taxon>
        <taxon>Pseudomonadota</taxon>
        <taxon>Alphaproteobacteria</taxon>
        <taxon>Rhodobacterales</taxon>
        <taxon>Rhodobacter group</taxon>
        <taxon>Paenirhodobacter</taxon>
    </lineage>
</organism>
<evidence type="ECO:0000313" key="1">
    <source>
        <dbReference type="EMBL" id="RWR46336.1"/>
    </source>
</evidence>
<dbReference type="AlphaFoldDB" id="A0A443LB09"/>
<dbReference type="RefSeq" id="WP_128150620.1">
    <property type="nucleotide sequence ID" value="NZ_SAVB01000020.1"/>
</dbReference>